<protein>
    <submittedName>
        <fullName evidence="7">ECF sigma factor</fullName>
    </submittedName>
</protein>
<keyword evidence="3" id="KW-0731">Sigma factor</keyword>
<evidence type="ECO:0000256" key="1">
    <source>
        <dbReference type="ARBA" id="ARBA00010641"/>
    </source>
</evidence>
<dbReference type="InterPro" id="IPR053812">
    <property type="entry name" value="HTH_Sigma70_ECF-like"/>
</dbReference>
<dbReference type="PANTHER" id="PTHR43133:SF8">
    <property type="entry name" value="RNA POLYMERASE SIGMA FACTOR HI_1459-RELATED"/>
    <property type="match status" value="1"/>
</dbReference>
<evidence type="ECO:0000256" key="3">
    <source>
        <dbReference type="ARBA" id="ARBA00023082"/>
    </source>
</evidence>
<dbReference type="SUPFAM" id="SSF88659">
    <property type="entry name" value="Sigma3 and sigma4 domains of RNA polymerase sigma factors"/>
    <property type="match status" value="1"/>
</dbReference>
<evidence type="ECO:0000313" key="8">
    <source>
        <dbReference type="Proteomes" id="UP000319576"/>
    </source>
</evidence>
<proteinExistence type="inferred from homology"/>
<dbReference type="AlphaFoldDB" id="A0A517XNX9"/>
<evidence type="ECO:0000256" key="5">
    <source>
        <dbReference type="ARBA" id="ARBA00023163"/>
    </source>
</evidence>
<dbReference type="PANTHER" id="PTHR43133">
    <property type="entry name" value="RNA POLYMERASE ECF-TYPE SIGMA FACTO"/>
    <property type="match status" value="1"/>
</dbReference>
<dbReference type="OrthoDB" id="291381at2"/>
<evidence type="ECO:0000256" key="2">
    <source>
        <dbReference type="ARBA" id="ARBA00023015"/>
    </source>
</evidence>
<comment type="similarity">
    <text evidence="1">Belongs to the sigma-70 factor family. ECF subfamily.</text>
</comment>
<dbReference type="GO" id="GO:0006352">
    <property type="term" value="P:DNA-templated transcription initiation"/>
    <property type="evidence" value="ECO:0007669"/>
    <property type="project" value="InterPro"/>
</dbReference>
<name>A0A517XNX9_9BACT</name>
<dbReference type="InterPro" id="IPR013325">
    <property type="entry name" value="RNA_pol_sigma_r2"/>
</dbReference>
<dbReference type="InterPro" id="IPR036388">
    <property type="entry name" value="WH-like_DNA-bd_sf"/>
</dbReference>
<dbReference type="Proteomes" id="UP000319576">
    <property type="component" value="Chromosome"/>
</dbReference>
<dbReference type="Gene3D" id="1.10.1740.10">
    <property type="match status" value="1"/>
</dbReference>
<accession>A0A517XNX9</accession>
<gene>
    <name evidence="7" type="ORF">ETAA1_11190</name>
</gene>
<dbReference type="KEGG" id="uli:ETAA1_11190"/>
<evidence type="ECO:0000259" key="6">
    <source>
        <dbReference type="Pfam" id="PF07638"/>
    </source>
</evidence>
<dbReference type="Gene3D" id="1.10.10.10">
    <property type="entry name" value="Winged helix-like DNA-binding domain superfamily/Winged helix DNA-binding domain"/>
    <property type="match status" value="1"/>
</dbReference>
<reference evidence="7 8" key="1">
    <citation type="submission" date="2019-02" db="EMBL/GenBank/DDBJ databases">
        <title>Deep-cultivation of Planctomycetes and their phenomic and genomic characterization uncovers novel biology.</title>
        <authorList>
            <person name="Wiegand S."/>
            <person name="Jogler M."/>
            <person name="Boedeker C."/>
            <person name="Pinto D."/>
            <person name="Vollmers J."/>
            <person name="Rivas-Marin E."/>
            <person name="Kohn T."/>
            <person name="Peeters S.H."/>
            <person name="Heuer A."/>
            <person name="Rast P."/>
            <person name="Oberbeckmann S."/>
            <person name="Bunk B."/>
            <person name="Jeske O."/>
            <person name="Meyerdierks A."/>
            <person name="Storesund J.E."/>
            <person name="Kallscheuer N."/>
            <person name="Luecker S."/>
            <person name="Lage O.M."/>
            <person name="Pohl T."/>
            <person name="Merkel B.J."/>
            <person name="Hornburger P."/>
            <person name="Mueller R.-W."/>
            <person name="Bruemmer F."/>
            <person name="Labrenz M."/>
            <person name="Spormann A.M."/>
            <person name="Op den Camp H."/>
            <person name="Overmann J."/>
            <person name="Amann R."/>
            <person name="Jetten M.S.M."/>
            <person name="Mascher T."/>
            <person name="Medema M.H."/>
            <person name="Devos D.P."/>
            <person name="Kaster A.-K."/>
            <person name="Ovreas L."/>
            <person name="Rohde M."/>
            <person name="Galperin M.Y."/>
            <person name="Jogler C."/>
        </authorList>
    </citation>
    <scope>NUCLEOTIDE SEQUENCE [LARGE SCALE GENOMIC DNA]</scope>
    <source>
        <strain evidence="7 8">ETA_A1</strain>
    </source>
</reference>
<evidence type="ECO:0000313" key="7">
    <source>
        <dbReference type="EMBL" id="QDU19215.1"/>
    </source>
</evidence>
<keyword evidence="4" id="KW-0238">DNA-binding</keyword>
<dbReference type="Pfam" id="PF07638">
    <property type="entry name" value="Sigma70_ECF"/>
    <property type="match status" value="1"/>
</dbReference>
<organism evidence="7 8">
    <name type="scientific">Urbifossiella limnaea</name>
    <dbReference type="NCBI Taxonomy" id="2528023"/>
    <lineage>
        <taxon>Bacteria</taxon>
        <taxon>Pseudomonadati</taxon>
        <taxon>Planctomycetota</taxon>
        <taxon>Planctomycetia</taxon>
        <taxon>Gemmatales</taxon>
        <taxon>Gemmataceae</taxon>
        <taxon>Urbifossiella</taxon>
    </lineage>
</organism>
<sequence length="195" mass="21287">MSADGSITRWIADLRRGDDAAAGELWAAYFARMVAVAGRKLAAAGRTADDEDAALSAFKSFCLGAKAGRFPQLTDRDNLWPLLLALTAHKCVDQVRHATRLKRGGPAGHVAADLEVVTSREPTPELLAEVNEQLVALLDRLDRTGDPALRRIALWKLEGESTDDIAERLGCSRRTVERKLAVVEMVWDRDEGGDP</sequence>
<dbReference type="InterPro" id="IPR039425">
    <property type="entry name" value="RNA_pol_sigma-70-like"/>
</dbReference>
<dbReference type="RefSeq" id="WP_145235049.1">
    <property type="nucleotide sequence ID" value="NZ_CP036273.1"/>
</dbReference>
<keyword evidence="2" id="KW-0805">Transcription regulation</keyword>
<feature type="domain" description="RNA polymerase sigma-70 ECF-like HTH" evidence="6">
    <location>
        <begin position="6"/>
        <end position="184"/>
    </location>
</feature>
<dbReference type="GO" id="GO:0003677">
    <property type="term" value="F:DNA binding"/>
    <property type="evidence" value="ECO:0007669"/>
    <property type="project" value="UniProtKB-KW"/>
</dbReference>
<dbReference type="EMBL" id="CP036273">
    <property type="protein sequence ID" value="QDU19215.1"/>
    <property type="molecule type" value="Genomic_DNA"/>
</dbReference>
<keyword evidence="8" id="KW-1185">Reference proteome</keyword>
<evidence type="ECO:0000256" key="4">
    <source>
        <dbReference type="ARBA" id="ARBA00023125"/>
    </source>
</evidence>
<keyword evidence="5" id="KW-0804">Transcription</keyword>
<dbReference type="GO" id="GO:0016987">
    <property type="term" value="F:sigma factor activity"/>
    <property type="evidence" value="ECO:0007669"/>
    <property type="project" value="UniProtKB-KW"/>
</dbReference>
<dbReference type="InterPro" id="IPR013324">
    <property type="entry name" value="RNA_pol_sigma_r3/r4-like"/>
</dbReference>
<dbReference type="SUPFAM" id="SSF88946">
    <property type="entry name" value="Sigma2 domain of RNA polymerase sigma factors"/>
    <property type="match status" value="1"/>
</dbReference>